<name>A0A8H6Y3Q1_9AGAR</name>
<feature type="region of interest" description="Disordered" evidence="1">
    <location>
        <begin position="36"/>
        <end position="102"/>
    </location>
</feature>
<dbReference type="OrthoDB" id="2351920at2759"/>
<keyword evidence="3" id="KW-1185">Reference proteome</keyword>
<evidence type="ECO:0000256" key="1">
    <source>
        <dbReference type="SAM" id="MobiDB-lite"/>
    </source>
</evidence>
<organism evidence="2 3">
    <name type="scientific">Mycena sanguinolenta</name>
    <dbReference type="NCBI Taxonomy" id="230812"/>
    <lineage>
        <taxon>Eukaryota</taxon>
        <taxon>Fungi</taxon>
        <taxon>Dikarya</taxon>
        <taxon>Basidiomycota</taxon>
        <taxon>Agaricomycotina</taxon>
        <taxon>Agaricomycetes</taxon>
        <taxon>Agaricomycetidae</taxon>
        <taxon>Agaricales</taxon>
        <taxon>Marasmiineae</taxon>
        <taxon>Mycenaceae</taxon>
        <taxon>Mycena</taxon>
    </lineage>
</organism>
<evidence type="ECO:0000313" key="2">
    <source>
        <dbReference type="EMBL" id="KAF7351217.1"/>
    </source>
</evidence>
<dbReference type="AlphaFoldDB" id="A0A8H6Y3Q1"/>
<feature type="compositionally biased region" description="Acidic residues" evidence="1">
    <location>
        <begin position="151"/>
        <end position="183"/>
    </location>
</feature>
<protein>
    <submittedName>
        <fullName evidence="2">Iron-containing alcohol dehydrogenase 1</fullName>
    </submittedName>
</protein>
<evidence type="ECO:0000313" key="3">
    <source>
        <dbReference type="Proteomes" id="UP000623467"/>
    </source>
</evidence>
<gene>
    <name evidence="2" type="ORF">MSAN_01552800</name>
</gene>
<accession>A0A8H6Y3Q1</accession>
<proteinExistence type="predicted"/>
<sequence length="183" mass="20402">MTDLTYCYLHMAPYDLQILDTLETTDYMKGELASDDLNIPNHMVPPDPDDSDILPSQAHPSYPYGNPTNPKHPASRPRPPYDPSSRALFEDMGYDGGGINGSLRWRDLATEHLLPIDAEKEEARRATEARKLASGASNAAASQAGMGQDQTVEEEDEEENDENENDEEEEEDEETEGEEEEEG</sequence>
<dbReference type="EMBL" id="JACAZH010000013">
    <property type="protein sequence ID" value="KAF7351217.1"/>
    <property type="molecule type" value="Genomic_DNA"/>
</dbReference>
<reference evidence="2" key="1">
    <citation type="submission" date="2020-05" db="EMBL/GenBank/DDBJ databases">
        <title>Mycena genomes resolve the evolution of fungal bioluminescence.</title>
        <authorList>
            <person name="Tsai I.J."/>
        </authorList>
    </citation>
    <scope>NUCLEOTIDE SEQUENCE</scope>
    <source>
        <strain evidence="2">160909Yilan</strain>
    </source>
</reference>
<feature type="compositionally biased region" description="Basic and acidic residues" evidence="1">
    <location>
        <begin position="117"/>
        <end position="131"/>
    </location>
</feature>
<feature type="compositionally biased region" description="Low complexity" evidence="1">
    <location>
        <begin position="133"/>
        <end position="147"/>
    </location>
</feature>
<dbReference type="Proteomes" id="UP000623467">
    <property type="component" value="Unassembled WGS sequence"/>
</dbReference>
<comment type="caution">
    <text evidence="2">The sequence shown here is derived from an EMBL/GenBank/DDBJ whole genome shotgun (WGS) entry which is preliminary data.</text>
</comment>
<feature type="region of interest" description="Disordered" evidence="1">
    <location>
        <begin position="115"/>
        <end position="183"/>
    </location>
</feature>